<dbReference type="Gene3D" id="2.60.120.650">
    <property type="entry name" value="Cupin"/>
    <property type="match status" value="1"/>
</dbReference>
<dbReference type="GeneID" id="59256285"/>
<keyword evidence="1" id="KW-0863">Zinc-finger</keyword>
<dbReference type="Proteomes" id="UP000531561">
    <property type="component" value="Unassembled WGS sequence"/>
</dbReference>
<feature type="domain" description="JmjC" evidence="3">
    <location>
        <begin position="219"/>
        <end position="370"/>
    </location>
</feature>
<feature type="domain" description="C2H2-type" evidence="2">
    <location>
        <begin position="41"/>
        <end position="71"/>
    </location>
</feature>
<evidence type="ECO:0000259" key="2">
    <source>
        <dbReference type="PROSITE" id="PS50157"/>
    </source>
</evidence>
<proteinExistence type="predicted"/>
<dbReference type="InterPro" id="IPR013087">
    <property type="entry name" value="Znf_C2H2_type"/>
</dbReference>
<reference evidence="4 5" key="1">
    <citation type="journal article" date="2020" name="Phytopathology">
        <title>A high-quality genome resource of Botrytis fragariae, a new and rapidly spreading fungal pathogen causing strawberry gray mold in the U.S.A.</title>
        <authorList>
            <person name="Wu Y."/>
            <person name="Saski C.A."/>
            <person name="Schnabel G."/>
            <person name="Xiao S."/>
            <person name="Hu M."/>
        </authorList>
    </citation>
    <scope>NUCLEOTIDE SEQUENCE [LARGE SCALE GENOMIC DNA]</scope>
    <source>
        <strain evidence="4 5">BVB16</strain>
    </source>
</reference>
<sequence>METETSLASPEKRFKPCSCCDFDPHEWPLRIATLKIRQCMNRCVYCGKKFAPASRLRRHLKESKKHKAQQFTIVNEGAGRPPRKNIDNSISSSISNGGSCHASNLSSTTSAHEEQILCMEREDFDDNVVGTFRKLSLSTVHDISPEMKELWIKYNGRVPEKLNARRCWTDERPSDAKLFTATVEQIQNSSATCTIIQRGEPADKKEAIRAVAQLAFPDPWNPLKLSDLRLPILTNDIFRVPSDLVCAYEADNLQVMLTPKYSWTQLHFDNAEGLSGIIGKTGKKIFATFPNSPNNVKLFRSTLGREAKLEEIGLLLEGGLTFTITSDDAIDLPGNCFHAVWTLEGCFLATLDFITPSTIKVYSRIICAGLDEFVGAMRQKDLFDWLLTSFEIAYKNGSVGDAVSSWIELLDHTKEWAYGNLKWSRKAIALCEEFLSSPASLDQICPCGEGQGKAFRQHFRDYHLVQVSKKRR</sequence>
<keyword evidence="1" id="KW-0479">Metal-binding</keyword>
<name>A0A8H6EMH4_9HELO</name>
<dbReference type="InterPro" id="IPR003347">
    <property type="entry name" value="JmjC_dom"/>
</dbReference>
<evidence type="ECO:0000259" key="3">
    <source>
        <dbReference type="PROSITE" id="PS51184"/>
    </source>
</evidence>
<gene>
    <name evidence="4" type="ORF">Bfra_002169</name>
</gene>
<dbReference type="EMBL" id="JABFCT010000003">
    <property type="protein sequence ID" value="KAF5877801.1"/>
    <property type="molecule type" value="Genomic_DNA"/>
</dbReference>
<comment type="caution">
    <text evidence="4">The sequence shown here is derived from an EMBL/GenBank/DDBJ whole genome shotgun (WGS) entry which is preliminary data.</text>
</comment>
<dbReference type="SUPFAM" id="SSF51197">
    <property type="entry name" value="Clavaminate synthase-like"/>
    <property type="match status" value="1"/>
</dbReference>
<dbReference type="PROSITE" id="PS50157">
    <property type="entry name" value="ZINC_FINGER_C2H2_2"/>
    <property type="match status" value="1"/>
</dbReference>
<evidence type="ECO:0000313" key="5">
    <source>
        <dbReference type="Proteomes" id="UP000531561"/>
    </source>
</evidence>
<dbReference type="AlphaFoldDB" id="A0A8H6EMH4"/>
<evidence type="ECO:0000313" key="4">
    <source>
        <dbReference type="EMBL" id="KAF5877801.1"/>
    </source>
</evidence>
<accession>A0A8H6EMH4</accession>
<dbReference type="RefSeq" id="XP_037196747.1">
    <property type="nucleotide sequence ID" value="XM_037332593.1"/>
</dbReference>
<protein>
    <submittedName>
        <fullName evidence="4">Putative pol-like protein</fullName>
    </submittedName>
</protein>
<organism evidence="4 5">
    <name type="scientific">Botrytis fragariae</name>
    <dbReference type="NCBI Taxonomy" id="1964551"/>
    <lineage>
        <taxon>Eukaryota</taxon>
        <taxon>Fungi</taxon>
        <taxon>Dikarya</taxon>
        <taxon>Ascomycota</taxon>
        <taxon>Pezizomycotina</taxon>
        <taxon>Leotiomycetes</taxon>
        <taxon>Helotiales</taxon>
        <taxon>Sclerotiniaceae</taxon>
        <taxon>Botrytis</taxon>
    </lineage>
</organism>
<dbReference type="GO" id="GO:0008270">
    <property type="term" value="F:zinc ion binding"/>
    <property type="evidence" value="ECO:0007669"/>
    <property type="project" value="UniProtKB-KW"/>
</dbReference>
<keyword evidence="1" id="KW-0862">Zinc</keyword>
<keyword evidence="5" id="KW-1185">Reference proteome</keyword>
<evidence type="ECO:0000256" key="1">
    <source>
        <dbReference type="PROSITE-ProRule" id="PRU00042"/>
    </source>
</evidence>
<dbReference type="PROSITE" id="PS51184">
    <property type="entry name" value="JMJC"/>
    <property type="match status" value="1"/>
</dbReference>
<dbReference type="OrthoDB" id="5331193at2759"/>